<evidence type="ECO:0000256" key="1">
    <source>
        <dbReference type="SAM" id="MobiDB-lite"/>
    </source>
</evidence>
<organism evidence="2 3">
    <name type="scientific">Rhododendron griersonianum</name>
    <dbReference type="NCBI Taxonomy" id="479676"/>
    <lineage>
        <taxon>Eukaryota</taxon>
        <taxon>Viridiplantae</taxon>
        <taxon>Streptophyta</taxon>
        <taxon>Embryophyta</taxon>
        <taxon>Tracheophyta</taxon>
        <taxon>Spermatophyta</taxon>
        <taxon>Magnoliopsida</taxon>
        <taxon>eudicotyledons</taxon>
        <taxon>Gunneridae</taxon>
        <taxon>Pentapetalae</taxon>
        <taxon>asterids</taxon>
        <taxon>Ericales</taxon>
        <taxon>Ericaceae</taxon>
        <taxon>Ericoideae</taxon>
        <taxon>Rhodoreae</taxon>
        <taxon>Rhododendron</taxon>
    </lineage>
</organism>
<sequence>MCFLGRKTLDEIREGKRKAKESGNTFGRPGNSSRTTSEEFQGPKPLSEILKERKKLGSVIDASNCSS</sequence>
<feature type="compositionally biased region" description="Polar residues" evidence="1">
    <location>
        <begin position="22"/>
        <end position="39"/>
    </location>
</feature>
<comment type="caution">
    <text evidence="2">The sequence shown here is derived from an EMBL/GenBank/DDBJ whole genome shotgun (WGS) entry which is preliminary data.</text>
</comment>
<accession>A0AAV6L5C7</accession>
<dbReference type="EMBL" id="JACTNZ010000003">
    <property type="protein sequence ID" value="KAG5559419.1"/>
    <property type="molecule type" value="Genomic_DNA"/>
</dbReference>
<feature type="region of interest" description="Disordered" evidence="1">
    <location>
        <begin position="14"/>
        <end position="52"/>
    </location>
</feature>
<evidence type="ECO:0000313" key="3">
    <source>
        <dbReference type="Proteomes" id="UP000823749"/>
    </source>
</evidence>
<dbReference type="Proteomes" id="UP000823749">
    <property type="component" value="Chromosome 3"/>
</dbReference>
<keyword evidence="3" id="KW-1185">Reference proteome</keyword>
<dbReference type="AlphaFoldDB" id="A0AAV6L5C7"/>
<evidence type="ECO:0000313" key="2">
    <source>
        <dbReference type="EMBL" id="KAG5559419.1"/>
    </source>
</evidence>
<gene>
    <name evidence="2" type="ORF">RHGRI_009081</name>
</gene>
<name>A0AAV6L5C7_9ERIC</name>
<protein>
    <submittedName>
        <fullName evidence="2">Uncharacterized protein</fullName>
    </submittedName>
</protein>
<reference evidence="2" key="1">
    <citation type="submission" date="2020-08" db="EMBL/GenBank/DDBJ databases">
        <title>Plant Genome Project.</title>
        <authorList>
            <person name="Zhang R.-G."/>
        </authorList>
    </citation>
    <scope>NUCLEOTIDE SEQUENCE</scope>
    <source>
        <strain evidence="2">WSP0</strain>
        <tissue evidence="2">Leaf</tissue>
    </source>
</reference>
<proteinExistence type="predicted"/>